<dbReference type="PANTHER" id="PTHR38785:SF1">
    <property type="entry name" value="HOMOLOG OF VIRK"/>
    <property type="match status" value="1"/>
</dbReference>
<sequence>MALATFDEISSPMSRWQLLSHLLRGDIHPDEKSVWLKPAYRLKFLARSLLHPVLTLNWLHYIASHPQRAQMLYAQMALPDKLQRPYLSSHFSARDALAALCYHYDAVACANPRLRRLMLTPGGIPIANFQGKSGAAYALLLGSHSSLDKEGEITLQFCSEGMPLARMTMTVVQFEGQSALFIGGLQGPTRHLQQQKARISQVTRDCHGLFPKRLVLETACVLGELLGIERMIAVGNHTHVYQNWRYWRKKKTSFHADYESFWLSVGGQLRPDGVCQLPLSIARKSLDDVASKKRAEYQRANGVLAEIHQQLHALK</sequence>
<proteinExistence type="predicted"/>
<evidence type="ECO:0000313" key="1">
    <source>
        <dbReference type="EMBL" id="QZN96801.1"/>
    </source>
</evidence>
<dbReference type="InterPro" id="IPR007488">
    <property type="entry name" value="DUF535"/>
</dbReference>
<reference evidence="1 2" key="1">
    <citation type="submission" date="2021-08" db="EMBL/GenBank/DDBJ databases">
        <title>Culture and genomic analysis of Symbiopectobacterium purcellii sp. nov. gen. nov., isolated from the leafhopper Empoasca decipiens.</title>
        <authorList>
            <person name="Nadal-Jimenez P."/>
            <person name="Siozios S."/>
            <person name="Halliday N."/>
            <person name="Camara M."/>
            <person name="Hurst G.D.D."/>
        </authorList>
    </citation>
    <scope>NUCLEOTIDE SEQUENCE [LARGE SCALE GENOMIC DNA]</scope>
    <source>
        <strain evidence="1 2">SyEd1</strain>
    </source>
</reference>
<dbReference type="PANTHER" id="PTHR38785">
    <property type="entry name" value="HOMOLOG OF VIRK"/>
    <property type="match status" value="1"/>
</dbReference>
<organism evidence="1 2">
    <name type="scientific">Symbiopectobacterium purcellii</name>
    <dbReference type="NCBI Taxonomy" id="2871826"/>
    <lineage>
        <taxon>Bacteria</taxon>
        <taxon>Pseudomonadati</taxon>
        <taxon>Pseudomonadota</taxon>
        <taxon>Gammaproteobacteria</taxon>
        <taxon>Enterobacterales</taxon>
        <taxon>Enterobacteriaceae</taxon>
    </lineage>
</organism>
<dbReference type="EMBL" id="CP081864">
    <property type="protein sequence ID" value="QZN96801.1"/>
    <property type="molecule type" value="Genomic_DNA"/>
</dbReference>
<accession>A0ABX9AS12</accession>
<dbReference type="RefSeq" id="WP_222159819.1">
    <property type="nucleotide sequence ID" value="NZ_CP081864.1"/>
</dbReference>
<protein>
    <submittedName>
        <fullName evidence="1">VirK/YbjX family protein</fullName>
    </submittedName>
</protein>
<evidence type="ECO:0000313" key="2">
    <source>
        <dbReference type="Proteomes" id="UP000825886"/>
    </source>
</evidence>
<keyword evidence="2" id="KW-1185">Reference proteome</keyword>
<dbReference type="Proteomes" id="UP000825886">
    <property type="component" value="Chromosome"/>
</dbReference>
<gene>
    <name evidence="1" type="ORF">K6K13_05135</name>
</gene>
<dbReference type="Pfam" id="PF04393">
    <property type="entry name" value="DUF535"/>
    <property type="match status" value="1"/>
</dbReference>
<name>A0ABX9AS12_9ENTR</name>